<evidence type="ECO:0000313" key="5">
    <source>
        <dbReference type="Proteomes" id="UP000000589"/>
    </source>
</evidence>
<dbReference type="CTD" id="100126779"/>
<dbReference type="MGI" id="MGI:5295688">
    <property type="gene designation" value="Esp23"/>
</dbReference>
<name>A8R0V5_MOUSE</name>
<dbReference type="RefSeq" id="NP_001171053.1">
    <property type="nucleotide sequence ID" value="NM_001177582.1"/>
</dbReference>
<dbReference type="GO" id="GO:0005186">
    <property type="term" value="F:pheromone activity"/>
    <property type="evidence" value="ECO:0000314"/>
    <property type="project" value="MGI"/>
</dbReference>
<dbReference type="GeneTree" id="ENSGT01050000246086"/>
<dbReference type="GO" id="GO:0005615">
    <property type="term" value="C:extracellular space"/>
    <property type="evidence" value="ECO:0000314"/>
    <property type="project" value="MGI"/>
</dbReference>
<dbReference type="UCSC" id="uc012atf.1">
    <property type="organism name" value="mouse"/>
</dbReference>
<dbReference type="HOGENOM" id="CLU_2249201_0_0_1"/>
<proteinExistence type="evidence at transcript level"/>
<evidence type="ECO:0000313" key="3">
    <source>
        <dbReference type="Ensembl" id="ENSMUSP00000136827.2"/>
    </source>
</evidence>
<dbReference type="SMR" id="A8R0V5"/>
<accession>A8R0V5</accession>
<dbReference type="EMBL" id="AB307002">
    <property type="protein sequence ID" value="BAF92738.1"/>
    <property type="molecule type" value="mRNA"/>
</dbReference>
<dbReference type="KEGG" id="mmu:100126779"/>
<dbReference type="Proteomes" id="UP000000589">
    <property type="component" value="Chromosome 17"/>
</dbReference>
<sequence>MFVRSLLLLSVLTEGWVLPDPWKEPNTSVDHSTNVKRVVEKIVYKYITDQFEYNEQAFCEILDRLGVNVISRPLNVRKVNQLSFLKIMANSSSRCRNQKQIFTL</sequence>
<evidence type="ECO:0000313" key="2">
    <source>
        <dbReference type="EMBL" id="BAF92738.1"/>
    </source>
</evidence>
<reference evidence="3" key="3">
    <citation type="journal article" date="2011" name="PLoS Biol.">
        <title>Modernizing reference genome assemblies.</title>
        <authorList>
            <person name="Church D.M."/>
            <person name="Schneider V.A."/>
            <person name="Graves T."/>
            <person name="Auger K."/>
            <person name="Cunningham F."/>
            <person name="Bouk N."/>
            <person name="Chen H.C."/>
            <person name="Agarwala R."/>
            <person name="McLaren W.M."/>
            <person name="Ritchie G.R."/>
            <person name="Albracht D."/>
            <person name="Kremitzki M."/>
            <person name="Rock S."/>
            <person name="Kotkiewicz H."/>
            <person name="Kremitzki C."/>
            <person name="Wollam A."/>
            <person name="Trani L."/>
            <person name="Fulton L."/>
            <person name="Fulton R."/>
            <person name="Matthews L."/>
            <person name="Whitehead S."/>
            <person name="Chow W."/>
            <person name="Torrance J."/>
            <person name="Dunn M."/>
            <person name="Harden G."/>
            <person name="Threadgold G."/>
            <person name="Wood J."/>
            <person name="Collins J."/>
            <person name="Heath P."/>
            <person name="Griffiths G."/>
            <person name="Pelan S."/>
            <person name="Grafham D."/>
            <person name="Eichler E.E."/>
            <person name="Weinstock G."/>
            <person name="Mardis E.R."/>
            <person name="Wilson R.K."/>
            <person name="Howe K."/>
            <person name="Flicek P."/>
            <person name="Hubbard T."/>
        </authorList>
    </citation>
    <scope>NUCLEOTIDE SEQUENCE [LARGE SCALE GENOMIC DNA]</scope>
    <source>
        <strain evidence="3">C57BL/6J</strain>
    </source>
</reference>
<dbReference type="VEuPathDB" id="HostDB:ENSMUSG00000096697"/>
<dbReference type="BioGRID-ORCS" id="100126779">
    <property type="hits" value="2 hits in 77 CRISPR screens"/>
</dbReference>
<reference evidence="3 5" key="2">
    <citation type="journal article" date="2009" name="PLoS Biol.">
        <title>Lineage-specific biology revealed by a finished genome assembly of the mouse.</title>
        <authorList>
            <consortium name="Mouse Genome Sequencing Consortium"/>
            <person name="Church D.M."/>
            <person name="Goodstadt L."/>
            <person name="Hillier L.W."/>
            <person name="Zody M.C."/>
            <person name="Goldstein S."/>
            <person name="She X."/>
            <person name="Bult C.J."/>
            <person name="Agarwala R."/>
            <person name="Cherry J.L."/>
            <person name="DiCuccio M."/>
            <person name="Hlavina W."/>
            <person name="Kapustin Y."/>
            <person name="Meric P."/>
            <person name="Maglott D."/>
            <person name="Birtle Z."/>
            <person name="Marques A.C."/>
            <person name="Graves T."/>
            <person name="Zhou S."/>
            <person name="Teague B."/>
            <person name="Potamousis K."/>
            <person name="Churas C."/>
            <person name="Place M."/>
            <person name="Herschleb J."/>
            <person name="Runnheim R."/>
            <person name="Forrest D."/>
            <person name="Amos-Landgraf J."/>
            <person name="Schwartz D.C."/>
            <person name="Cheng Z."/>
            <person name="Lindblad-Toh K."/>
            <person name="Eichler E.E."/>
            <person name="Ponting C.P."/>
        </authorList>
    </citation>
    <scope>NUCLEOTIDE SEQUENCE [LARGE SCALE GENOMIC DNA]</scope>
    <source>
        <strain evidence="3 5">C57BL/6J</strain>
    </source>
</reference>
<reference evidence="3" key="4">
    <citation type="submission" date="2025-05" db="UniProtKB">
        <authorList>
            <consortium name="Ensembl"/>
        </authorList>
    </citation>
    <scope>IDENTIFICATION</scope>
    <source>
        <strain evidence="3">C57BL/6J</strain>
    </source>
</reference>
<evidence type="ECO:0000256" key="1">
    <source>
        <dbReference type="SAM" id="SignalP"/>
    </source>
</evidence>
<dbReference type="AlphaFoldDB" id="A8R0V5"/>
<dbReference type="GeneID" id="100126779"/>
<organism evidence="2">
    <name type="scientific">Mus musculus</name>
    <name type="common">Mouse</name>
    <dbReference type="NCBI Taxonomy" id="10090"/>
    <lineage>
        <taxon>Eukaryota</taxon>
        <taxon>Metazoa</taxon>
        <taxon>Chordata</taxon>
        <taxon>Craniata</taxon>
        <taxon>Vertebrata</taxon>
        <taxon>Euteleostomi</taxon>
        <taxon>Mammalia</taxon>
        <taxon>Eutheria</taxon>
        <taxon>Euarchontoglires</taxon>
        <taxon>Glires</taxon>
        <taxon>Rodentia</taxon>
        <taxon>Myomorpha</taxon>
        <taxon>Muroidea</taxon>
        <taxon>Muridae</taxon>
        <taxon>Murinae</taxon>
        <taxon>Mus</taxon>
        <taxon>Mus</taxon>
    </lineage>
</organism>
<gene>
    <name evidence="2 3 4" type="primary">Esp23</name>
    <name evidence="4" type="synonym">Gm20581</name>
</gene>
<dbReference type="Ensembl" id="ENSMUST00000178532.2">
    <property type="protein sequence ID" value="ENSMUSP00000136827.2"/>
    <property type="gene ID" value="ENSMUSG00000096697.2"/>
</dbReference>
<dbReference type="CDD" id="cd14250">
    <property type="entry name" value="ESP36_like"/>
    <property type="match status" value="1"/>
</dbReference>
<reference evidence="2" key="1">
    <citation type="journal article" date="2007" name="Curr. Biol.">
        <title>Sex- and strain-specific expression and vomeronasal activity of mouse ESP family peptides.</title>
        <authorList>
            <person name="Kimoto H."/>
            <person name="Sato K."/>
            <person name="Nodari F."/>
            <person name="Haga S."/>
            <person name="Holy T.E."/>
            <person name="Touhara K."/>
        </authorList>
    </citation>
    <scope>NUCLEOTIDE SEQUENCE</scope>
    <source>
        <strain evidence="2">BALB/c</strain>
    </source>
</reference>
<feature type="chain" id="PRO_5015086677" evidence="1">
    <location>
        <begin position="20"/>
        <end position="104"/>
    </location>
</feature>
<dbReference type="InterPro" id="IPR032253">
    <property type="entry name" value="Esp1/Esp22"/>
</dbReference>
<keyword evidence="5" id="KW-1185">Reference proteome</keyword>
<evidence type="ECO:0000313" key="4">
    <source>
        <dbReference type="MGI" id="MGI:5295688"/>
    </source>
</evidence>
<feature type="signal peptide" evidence="1">
    <location>
        <begin position="1"/>
        <end position="19"/>
    </location>
</feature>
<protein>
    <submittedName>
        <fullName evidence="3">Exocrine gland secreted peptide 23</fullName>
    </submittedName>
    <submittedName>
        <fullName evidence="2">Exocrine gland-secreting peptide 23</fullName>
    </submittedName>
</protein>
<dbReference type="AGR" id="MGI:5295688"/>
<keyword evidence="1" id="KW-0732">Signal</keyword>
<dbReference type="PaxDb" id="10090-ENSMUSP00000136827"/>
<dbReference type="Pfam" id="PF16590">
    <property type="entry name" value="ESP"/>
    <property type="match status" value="1"/>
</dbReference>